<name>A0A7W2JZJ9_9PSED</name>
<dbReference type="EMBL" id="JACGDE010000025">
    <property type="protein sequence ID" value="MBA6068079.1"/>
    <property type="molecule type" value="Genomic_DNA"/>
</dbReference>
<dbReference type="Proteomes" id="UP000541770">
    <property type="component" value="Unassembled WGS sequence"/>
</dbReference>
<sequence>MSALSYHGPVDLLLCYGEVPGLSRTAERPGVELGVSRPAPGEPAMVLVGPGLQLDLAKAPTSARLQLPDGTVIAGRISQADCHADTFLVLP</sequence>
<dbReference type="RefSeq" id="WP_182324841.1">
    <property type="nucleotide sequence ID" value="NZ_JACGDE010000025.1"/>
</dbReference>
<organism evidence="1 2">
    <name type="scientific">Pseudomonas mosselii</name>
    <dbReference type="NCBI Taxonomy" id="78327"/>
    <lineage>
        <taxon>Bacteria</taxon>
        <taxon>Pseudomonadati</taxon>
        <taxon>Pseudomonadota</taxon>
        <taxon>Gammaproteobacteria</taxon>
        <taxon>Pseudomonadales</taxon>
        <taxon>Pseudomonadaceae</taxon>
        <taxon>Pseudomonas</taxon>
    </lineage>
</organism>
<accession>A0A7W2JZJ9</accession>
<dbReference type="AlphaFoldDB" id="A0A7W2JZJ9"/>
<protein>
    <submittedName>
        <fullName evidence="1">Uncharacterized protein</fullName>
    </submittedName>
</protein>
<evidence type="ECO:0000313" key="1">
    <source>
        <dbReference type="EMBL" id="MBA6068079.1"/>
    </source>
</evidence>
<comment type="caution">
    <text evidence="1">The sequence shown here is derived from an EMBL/GenBank/DDBJ whole genome shotgun (WGS) entry which is preliminary data.</text>
</comment>
<proteinExistence type="predicted"/>
<evidence type="ECO:0000313" key="2">
    <source>
        <dbReference type="Proteomes" id="UP000541770"/>
    </source>
</evidence>
<reference evidence="1 2" key="1">
    <citation type="submission" date="2020-07" db="EMBL/GenBank/DDBJ databases">
        <title>Diversity of carbapenemase encoding genes among Pseudomonas putida group clinical isolates in a tertiary Brazilian hospital.</title>
        <authorList>
            <person name="Alberto-Lei F."/>
            <person name="Nodari C.S."/>
            <person name="Streling A.P."/>
            <person name="Paulino J.T."/>
            <person name="Bessa-Neto F.O."/>
            <person name="Cayo R."/>
            <person name="Gales A.C."/>
        </authorList>
    </citation>
    <scope>NUCLEOTIDE SEQUENCE [LARGE SCALE GENOMIC DNA]</scope>
    <source>
        <strain evidence="1 2">14802</strain>
    </source>
</reference>
<gene>
    <name evidence="1" type="ORF">H4C75_25420</name>
</gene>